<dbReference type="Gene3D" id="2.60.120.620">
    <property type="entry name" value="q2cbj1_9rhob like domain"/>
    <property type="match status" value="1"/>
</dbReference>
<reference evidence="1 2" key="1">
    <citation type="submission" date="2020-03" db="EMBL/GenBank/DDBJ databases">
        <title>Genomic Encyclopedia of Type Strains, Phase IV (KMG-IV): sequencing the most valuable type-strain genomes for metagenomic binning, comparative biology and taxonomic classification.</title>
        <authorList>
            <person name="Goeker M."/>
        </authorList>
    </citation>
    <scope>NUCLEOTIDE SEQUENCE [LARGE SCALE GENOMIC DNA]</scope>
    <source>
        <strain evidence="1 2">DSM 21299</strain>
    </source>
</reference>
<dbReference type="PANTHER" id="PTHR37563:SF2">
    <property type="entry name" value="PHYTANOYL-COA DIOXYGENASE FAMILY PROTEIN (AFU_ORTHOLOGUE AFUA_2G03330)"/>
    <property type="match status" value="1"/>
</dbReference>
<keyword evidence="1" id="KW-0560">Oxidoreductase</keyword>
<dbReference type="GO" id="GO:0016706">
    <property type="term" value="F:2-oxoglutarate-dependent dioxygenase activity"/>
    <property type="evidence" value="ECO:0007669"/>
    <property type="project" value="UniProtKB-ARBA"/>
</dbReference>
<dbReference type="InterPro" id="IPR008775">
    <property type="entry name" value="Phytyl_CoA_dOase-like"/>
</dbReference>
<dbReference type="PANTHER" id="PTHR37563">
    <property type="entry name" value="PHYTANOYL-COA DIOXYGENASE FAMILY PROTEIN (AFU_ORTHOLOGUE AFUA_2G03330)"/>
    <property type="match status" value="1"/>
</dbReference>
<organism evidence="1 2">
    <name type="scientific">Sphingobium vermicomposti</name>
    <dbReference type="NCBI Taxonomy" id="529005"/>
    <lineage>
        <taxon>Bacteria</taxon>
        <taxon>Pseudomonadati</taxon>
        <taxon>Pseudomonadota</taxon>
        <taxon>Alphaproteobacteria</taxon>
        <taxon>Sphingomonadales</taxon>
        <taxon>Sphingomonadaceae</taxon>
        <taxon>Sphingobium</taxon>
    </lineage>
</organism>
<dbReference type="InterPro" id="IPR051961">
    <property type="entry name" value="Fungal_Metabolite_Diox"/>
</dbReference>
<protein>
    <submittedName>
        <fullName evidence="1">Ectoine hydroxylase-related dioxygenase (Phytanoyl-CoA dioxygenase family)</fullName>
    </submittedName>
</protein>
<dbReference type="Pfam" id="PF05721">
    <property type="entry name" value="PhyH"/>
    <property type="match status" value="1"/>
</dbReference>
<comment type="caution">
    <text evidence="1">The sequence shown here is derived from an EMBL/GenBank/DDBJ whole genome shotgun (WGS) entry which is preliminary data.</text>
</comment>
<sequence>MKIINYREVPILRQSESPAAGKIWSAEGSISQRRHRQTRNGDIDMAVGDSLSMDEYKLTLASPAKVVPLDPNLVLPKPTPDIETAKADLKRAGYAILTDVFPEELVRTARQVLADEIKREEAIDESRVAKFFVDPDAKNRRLNRLPDRHEVFRQVLEHPVVLELTKHILGPTVLDESYLVHSVDANVTRPGSGAQFIHLDASNGVGHATPNQSRFIWCLDEFAEENGATRVVPGSHLWNPEIDPTGATTYESVPAEAPAGSLIIYTDMLLHGTGANISENRERASINFGITTPWCRPSINFPLVLDPEVMKNTSQTLRQLLGYSSVMNGGDYPWESAPESIRSLCVPAKMAY</sequence>
<accession>A0A846MG32</accession>
<dbReference type="RefSeq" id="WP_167302338.1">
    <property type="nucleotide sequence ID" value="NZ_JAASQR010000001.1"/>
</dbReference>
<evidence type="ECO:0000313" key="2">
    <source>
        <dbReference type="Proteomes" id="UP000576821"/>
    </source>
</evidence>
<name>A0A846MG32_9SPHN</name>
<keyword evidence="2" id="KW-1185">Reference proteome</keyword>
<gene>
    <name evidence="1" type="ORF">FHS54_000655</name>
</gene>
<keyword evidence="1" id="KW-0223">Dioxygenase</keyword>
<dbReference type="Proteomes" id="UP000576821">
    <property type="component" value="Unassembled WGS sequence"/>
</dbReference>
<evidence type="ECO:0000313" key="1">
    <source>
        <dbReference type="EMBL" id="NIJ15706.1"/>
    </source>
</evidence>
<dbReference type="SUPFAM" id="SSF51197">
    <property type="entry name" value="Clavaminate synthase-like"/>
    <property type="match status" value="1"/>
</dbReference>
<dbReference type="AlphaFoldDB" id="A0A846MG32"/>
<proteinExistence type="predicted"/>
<dbReference type="EMBL" id="JAASQR010000001">
    <property type="protein sequence ID" value="NIJ15706.1"/>
    <property type="molecule type" value="Genomic_DNA"/>
</dbReference>